<dbReference type="Gene3D" id="3.40.50.720">
    <property type="entry name" value="NAD(P)-binding Rossmann-like Domain"/>
    <property type="match status" value="1"/>
</dbReference>
<dbReference type="Pfam" id="PF02875">
    <property type="entry name" value="Mur_ligase_C"/>
    <property type="match status" value="1"/>
</dbReference>
<keyword evidence="3 9" id="KW-0963">Cytoplasm</keyword>
<sequence>MTGALPGPGTAVLVAGGGVTGPAVARALLRLGATVTVADGKPQARAKIAAEVPGIVVADLDGHDPSGYDLVVVAPGFRPTAPVVVAAEAAGVPVIGDVELAWRIDRAGAFGAPRDWLVVTGTNGKTTTTQMLESILVRAGLRAVACGNIGRPVIDAISDPADPRVLAVELSSFQLHWAPSVRPRAGVVLNVAEDHLDWHGSMAAYTADKARALSGELAVIGLDDPVASGLGGAVTVGFTAGEPGPGQYGVRAGHLVDGAGLAILPAASVSPPGPAGIADALAATALAQAVGVTAPQAGEALAAFRVGAHRAEPVAQVRGVTYIDDSKATNPHAALNSIEAHERVVWVAGGQLKGADIAPLVQRVASRLVGAVLLGVDRDEIAGSLARHAPDVPVVRVSSGDDVHVSPVTNDASRSVGTSGAVDVRVSGDADAVMAAVVAEASRIAEAALNDSAAALSAASGPLAALPAPVVLLAPAAASLDMFTSYGHRGDAFAASARALGTAS</sequence>
<evidence type="ECO:0000256" key="1">
    <source>
        <dbReference type="ARBA" id="ARBA00004496"/>
    </source>
</evidence>
<evidence type="ECO:0000259" key="12">
    <source>
        <dbReference type="Pfam" id="PF08245"/>
    </source>
</evidence>
<dbReference type="HAMAP" id="MF_00639">
    <property type="entry name" value="MurD"/>
    <property type="match status" value="1"/>
</dbReference>
<dbReference type="InterPro" id="IPR036615">
    <property type="entry name" value="Mur_ligase_C_dom_sf"/>
</dbReference>
<name>A0A137YUC5_9ACTN</name>
<dbReference type="EC" id="6.3.2.9" evidence="9 10"/>
<gene>
    <name evidence="9 13" type="primary">murD</name>
    <name evidence="13" type="ORF">AXK61_08725</name>
</gene>
<comment type="caution">
    <text evidence="13">The sequence shown here is derived from an EMBL/GenBank/DDBJ whole genome shotgun (WGS) entry which is preliminary data.</text>
</comment>
<keyword evidence="9 10" id="KW-0573">Peptidoglycan synthesis</keyword>
<dbReference type="InterPro" id="IPR004101">
    <property type="entry name" value="Mur_ligase_C"/>
</dbReference>
<comment type="catalytic activity">
    <reaction evidence="9 10">
        <text>UDP-N-acetyl-alpha-D-muramoyl-L-alanine + D-glutamate + ATP = UDP-N-acetyl-alpha-D-muramoyl-L-alanyl-D-glutamate + ADP + phosphate + H(+)</text>
        <dbReference type="Rhea" id="RHEA:16429"/>
        <dbReference type="ChEBI" id="CHEBI:15378"/>
        <dbReference type="ChEBI" id="CHEBI:29986"/>
        <dbReference type="ChEBI" id="CHEBI:30616"/>
        <dbReference type="ChEBI" id="CHEBI:43474"/>
        <dbReference type="ChEBI" id="CHEBI:83898"/>
        <dbReference type="ChEBI" id="CHEBI:83900"/>
        <dbReference type="ChEBI" id="CHEBI:456216"/>
        <dbReference type="EC" id="6.3.2.9"/>
    </reaction>
</comment>
<keyword evidence="7 9" id="KW-0067">ATP-binding</keyword>
<dbReference type="GO" id="GO:0016874">
    <property type="term" value="F:ligase activity"/>
    <property type="evidence" value="ECO:0007669"/>
    <property type="project" value="UniProtKB-KW"/>
</dbReference>
<keyword evidence="9 10" id="KW-0961">Cell wall biogenesis/degradation</keyword>
<dbReference type="PANTHER" id="PTHR43692:SF1">
    <property type="entry name" value="UDP-N-ACETYLMURAMOYLALANINE--D-GLUTAMATE LIGASE"/>
    <property type="match status" value="1"/>
</dbReference>
<dbReference type="SUPFAM" id="SSF53244">
    <property type="entry name" value="MurD-like peptide ligases, peptide-binding domain"/>
    <property type="match status" value="2"/>
</dbReference>
<evidence type="ECO:0000256" key="7">
    <source>
        <dbReference type="ARBA" id="ARBA00022840"/>
    </source>
</evidence>
<evidence type="ECO:0000256" key="3">
    <source>
        <dbReference type="ARBA" id="ARBA00022490"/>
    </source>
</evidence>
<feature type="binding site" evidence="9">
    <location>
        <begin position="121"/>
        <end position="127"/>
    </location>
    <ligand>
        <name>ATP</name>
        <dbReference type="ChEBI" id="CHEBI:30616"/>
    </ligand>
</feature>
<evidence type="ECO:0000256" key="4">
    <source>
        <dbReference type="ARBA" id="ARBA00022598"/>
    </source>
</evidence>
<evidence type="ECO:0000256" key="2">
    <source>
        <dbReference type="ARBA" id="ARBA00004752"/>
    </source>
</evidence>
<keyword evidence="8 9" id="KW-0131">Cell cycle</keyword>
<dbReference type="PANTHER" id="PTHR43692">
    <property type="entry name" value="UDP-N-ACETYLMURAMOYLALANINE--D-GLUTAMATE LIGASE"/>
    <property type="match status" value="1"/>
</dbReference>
<dbReference type="SUPFAM" id="SSF53623">
    <property type="entry name" value="MurD-like peptide ligases, catalytic domain"/>
    <property type="match status" value="1"/>
</dbReference>
<evidence type="ECO:0000256" key="8">
    <source>
        <dbReference type="ARBA" id="ARBA00023306"/>
    </source>
</evidence>
<dbReference type="Proteomes" id="UP000070409">
    <property type="component" value="Unassembled WGS sequence"/>
</dbReference>
<dbReference type="InterPro" id="IPR018109">
    <property type="entry name" value="Folylpolyglutamate_synth_CS"/>
</dbReference>
<keyword evidence="14" id="KW-1185">Reference proteome</keyword>
<evidence type="ECO:0000256" key="10">
    <source>
        <dbReference type="RuleBase" id="RU003664"/>
    </source>
</evidence>
<dbReference type="Gene3D" id="3.90.190.20">
    <property type="entry name" value="Mur ligase, C-terminal domain"/>
    <property type="match status" value="1"/>
</dbReference>
<reference evidence="13 14" key="1">
    <citation type="submission" date="2016-02" db="EMBL/GenBank/DDBJ databases">
        <authorList>
            <person name="Teng J.L."/>
            <person name="Tang Y."/>
            <person name="Huang Y."/>
            <person name="Guo F."/>
            <person name="Wei W."/>
            <person name="Chen J.H."/>
            <person name="Wong S.Y."/>
            <person name="Lau S.K."/>
            <person name="Woo P.C."/>
        </authorList>
    </citation>
    <scope>NUCLEOTIDE SEQUENCE [LARGE SCALE GENOMIC DNA]</scope>
    <source>
        <strain evidence="13 14">JCM 13375</strain>
    </source>
</reference>
<dbReference type="PROSITE" id="PS01011">
    <property type="entry name" value="FOLYLPOLYGLU_SYNT_1"/>
    <property type="match status" value="1"/>
</dbReference>
<keyword evidence="9 10" id="KW-0133">Cell shape</keyword>
<protein>
    <recommendedName>
        <fullName evidence="9 10">UDP-N-acetylmuramoylalanine--D-glutamate ligase</fullName>
        <ecNumber evidence="9 10">6.3.2.9</ecNumber>
    </recommendedName>
    <alternativeName>
        <fullName evidence="9">D-glutamic acid-adding enzyme</fullName>
    </alternativeName>
    <alternativeName>
        <fullName evidence="9">UDP-N-acetylmuramoyl-L-alanyl-D-glutamate synthetase</fullName>
    </alternativeName>
</protein>
<evidence type="ECO:0000259" key="11">
    <source>
        <dbReference type="Pfam" id="PF02875"/>
    </source>
</evidence>
<dbReference type="InterPro" id="IPR013221">
    <property type="entry name" value="Mur_ligase_cen"/>
</dbReference>
<dbReference type="Pfam" id="PF08245">
    <property type="entry name" value="Mur_ligase_M"/>
    <property type="match status" value="1"/>
</dbReference>
<dbReference type="SUPFAM" id="SSF51984">
    <property type="entry name" value="MurCD N-terminal domain"/>
    <property type="match status" value="1"/>
</dbReference>
<comment type="subcellular location">
    <subcellularLocation>
        <location evidence="1 9 10">Cytoplasm</location>
    </subcellularLocation>
</comment>
<evidence type="ECO:0000313" key="14">
    <source>
        <dbReference type="Proteomes" id="UP000070409"/>
    </source>
</evidence>
<accession>A0A137YUC5</accession>
<keyword evidence="4 9" id="KW-0436">Ligase</keyword>
<feature type="domain" description="Mur ligase C-terminal" evidence="11">
    <location>
        <begin position="309"/>
        <end position="390"/>
    </location>
</feature>
<comment type="function">
    <text evidence="9 10">Cell wall formation. Catalyzes the addition of glutamate to the nucleotide precursor UDP-N-acetylmuramoyl-L-alanine (UMA).</text>
</comment>
<dbReference type="RefSeq" id="WP_068746876.1">
    <property type="nucleotide sequence ID" value="NZ_LSRE01000049.1"/>
</dbReference>
<evidence type="ECO:0000256" key="6">
    <source>
        <dbReference type="ARBA" id="ARBA00022741"/>
    </source>
</evidence>
<evidence type="ECO:0000256" key="9">
    <source>
        <dbReference type="HAMAP-Rule" id="MF_00639"/>
    </source>
</evidence>
<dbReference type="InterPro" id="IPR036565">
    <property type="entry name" value="Mur-like_cat_sf"/>
</dbReference>
<keyword evidence="6 9" id="KW-0547">Nucleotide-binding</keyword>
<evidence type="ECO:0000313" key="13">
    <source>
        <dbReference type="EMBL" id="KXO89517.1"/>
    </source>
</evidence>
<comment type="pathway">
    <text evidence="2 9 10">Cell wall biogenesis; peptidoglycan biosynthesis.</text>
</comment>
<feature type="domain" description="Mur ligase central" evidence="12">
    <location>
        <begin position="119"/>
        <end position="227"/>
    </location>
</feature>
<dbReference type="InterPro" id="IPR005762">
    <property type="entry name" value="MurD"/>
</dbReference>
<organism evidence="13 14">
    <name type="scientific">Tsukamurella pseudospumae</name>
    <dbReference type="NCBI Taxonomy" id="239498"/>
    <lineage>
        <taxon>Bacteria</taxon>
        <taxon>Bacillati</taxon>
        <taxon>Actinomycetota</taxon>
        <taxon>Actinomycetes</taxon>
        <taxon>Mycobacteriales</taxon>
        <taxon>Tsukamurellaceae</taxon>
        <taxon>Tsukamurella</taxon>
    </lineage>
</organism>
<evidence type="ECO:0000256" key="5">
    <source>
        <dbReference type="ARBA" id="ARBA00022618"/>
    </source>
</evidence>
<proteinExistence type="inferred from homology"/>
<dbReference type="Gene3D" id="3.40.1190.10">
    <property type="entry name" value="Mur-like, catalytic domain"/>
    <property type="match status" value="1"/>
</dbReference>
<comment type="similarity">
    <text evidence="9">Belongs to the MurCDEF family.</text>
</comment>
<keyword evidence="5 9" id="KW-0132">Cell division</keyword>
<dbReference type="Pfam" id="PF21799">
    <property type="entry name" value="MurD-like_N"/>
    <property type="match status" value="1"/>
</dbReference>
<dbReference type="NCBIfam" id="TIGR01087">
    <property type="entry name" value="murD"/>
    <property type="match status" value="1"/>
</dbReference>
<dbReference type="EMBL" id="LSRE01000049">
    <property type="protein sequence ID" value="KXO89517.1"/>
    <property type="molecule type" value="Genomic_DNA"/>
</dbReference>